<dbReference type="AlphaFoldDB" id="A0A0G1XS36"/>
<name>A0A0G1XS36_9BACT</name>
<feature type="region of interest" description="Disordered" evidence="1">
    <location>
        <begin position="36"/>
        <end position="79"/>
    </location>
</feature>
<dbReference type="EMBL" id="LCPW01000021">
    <property type="protein sequence ID" value="KKW05402.1"/>
    <property type="molecule type" value="Genomic_DNA"/>
</dbReference>
<evidence type="ECO:0000313" key="2">
    <source>
        <dbReference type="EMBL" id="KKW05402.1"/>
    </source>
</evidence>
<evidence type="ECO:0000256" key="1">
    <source>
        <dbReference type="SAM" id="MobiDB-lite"/>
    </source>
</evidence>
<accession>A0A0G1XS36</accession>
<comment type="caution">
    <text evidence="2">The sequence shown here is derived from an EMBL/GenBank/DDBJ whole genome shotgun (WGS) entry which is preliminary data.</text>
</comment>
<evidence type="ECO:0000313" key="3">
    <source>
        <dbReference type="Proteomes" id="UP000034119"/>
    </source>
</evidence>
<proteinExistence type="predicted"/>
<sequence>MHYVFNCPTCAMPLETEAENDDQAVAMLMEKFPSHMSEAHPDQPMPENPGEMIRSQMMKKEDGTEGQTEEMDGGTATEG</sequence>
<protein>
    <submittedName>
        <fullName evidence="2">Uncharacterized protein</fullName>
    </submittedName>
</protein>
<dbReference type="Proteomes" id="UP000034119">
    <property type="component" value="Unassembled WGS sequence"/>
</dbReference>
<gene>
    <name evidence="2" type="ORF">UY40_C0021G0011</name>
</gene>
<reference evidence="2 3" key="1">
    <citation type="journal article" date="2015" name="Nature">
        <title>rRNA introns, odd ribosomes, and small enigmatic genomes across a large radiation of phyla.</title>
        <authorList>
            <person name="Brown C.T."/>
            <person name="Hug L.A."/>
            <person name="Thomas B.C."/>
            <person name="Sharon I."/>
            <person name="Castelle C.J."/>
            <person name="Singh A."/>
            <person name="Wilkins M.J."/>
            <person name="Williams K.H."/>
            <person name="Banfield J.F."/>
        </authorList>
    </citation>
    <scope>NUCLEOTIDE SEQUENCE [LARGE SCALE GENOMIC DNA]</scope>
</reference>
<organism evidence="2 3">
    <name type="scientific">candidate division CPR1 bacterium GW2011_GWC1_49_13</name>
    <dbReference type="NCBI Taxonomy" id="1618342"/>
    <lineage>
        <taxon>Bacteria</taxon>
        <taxon>candidate division CPR1</taxon>
    </lineage>
</organism>